<dbReference type="CDD" id="cd06170">
    <property type="entry name" value="LuxR_C_like"/>
    <property type="match status" value="1"/>
</dbReference>
<dbReference type="SMART" id="SM00448">
    <property type="entry name" value="REC"/>
    <property type="match status" value="1"/>
</dbReference>
<dbReference type="AlphaFoldDB" id="A0A1W1XY89"/>
<name>A0A1W1XY89_9CLOT</name>
<sequence length="217" mass="24121">MNKIKIAIVDDEKLIRDSLNIIIGSDPNLEIIGLCANGEEAYSLCKNNPIDVVLMDIRMPKVDGVTGTKLIKETSPNTKILILTTFNDDEYIFDAMKFGASGYLLKDTSHEVVIDSIKGVHLGNIIMNPEVASKVIQSNSSNMAASIEDIKHTFSLTSREIDVIKSISEGLTNKEISERLYVTEGTIKNYITEVLSKLQLRDRTQIAIFAFKNNIIK</sequence>
<dbReference type="EMBL" id="FWXH01000030">
    <property type="protein sequence ID" value="SMC28845.1"/>
    <property type="molecule type" value="Genomic_DNA"/>
</dbReference>
<evidence type="ECO:0000256" key="2">
    <source>
        <dbReference type="ARBA" id="ARBA00022553"/>
    </source>
</evidence>
<evidence type="ECO:0000256" key="1">
    <source>
        <dbReference type="ARBA" id="ARBA00018672"/>
    </source>
</evidence>
<dbReference type="InterPro" id="IPR000792">
    <property type="entry name" value="Tscrpt_reg_LuxR_C"/>
</dbReference>
<dbReference type="Pfam" id="PF00072">
    <property type="entry name" value="Response_reg"/>
    <property type="match status" value="1"/>
</dbReference>
<evidence type="ECO:0000259" key="9">
    <source>
        <dbReference type="PROSITE" id="PS50110"/>
    </source>
</evidence>
<dbReference type="Pfam" id="PF00196">
    <property type="entry name" value="GerE"/>
    <property type="match status" value="1"/>
</dbReference>
<dbReference type="InterPro" id="IPR011006">
    <property type="entry name" value="CheY-like_superfamily"/>
</dbReference>
<dbReference type="InterPro" id="IPR039420">
    <property type="entry name" value="WalR-like"/>
</dbReference>
<dbReference type="InterPro" id="IPR016032">
    <property type="entry name" value="Sig_transdc_resp-reg_C-effctor"/>
</dbReference>
<dbReference type="GO" id="GO:0000160">
    <property type="term" value="P:phosphorelay signal transduction system"/>
    <property type="evidence" value="ECO:0007669"/>
    <property type="project" value="InterPro"/>
</dbReference>
<dbReference type="InterPro" id="IPR058245">
    <property type="entry name" value="NreC/VraR/RcsB-like_REC"/>
</dbReference>
<evidence type="ECO:0000259" key="8">
    <source>
        <dbReference type="PROSITE" id="PS50043"/>
    </source>
</evidence>
<dbReference type="Gene3D" id="3.40.50.2300">
    <property type="match status" value="1"/>
</dbReference>
<organism evidence="10 11">
    <name type="scientific">Clostridium acidisoli DSM 12555</name>
    <dbReference type="NCBI Taxonomy" id="1121291"/>
    <lineage>
        <taxon>Bacteria</taxon>
        <taxon>Bacillati</taxon>
        <taxon>Bacillota</taxon>
        <taxon>Clostridia</taxon>
        <taxon>Eubacteriales</taxon>
        <taxon>Clostridiaceae</taxon>
        <taxon>Clostridium</taxon>
    </lineage>
</organism>
<dbReference type="PANTHER" id="PTHR43214:SF40">
    <property type="entry name" value="TRANSCRIPTIONAL REGULATORY PROTEIN LNRK"/>
    <property type="match status" value="1"/>
</dbReference>
<reference evidence="10 11" key="1">
    <citation type="submission" date="2017-04" db="EMBL/GenBank/DDBJ databases">
        <authorList>
            <person name="Afonso C.L."/>
            <person name="Miller P.J."/>
            <person name="Scott M.A."/>
            <person name="Spackman E."/>
            <person name="Goraichik I."/>
            <person name="Dimitrov K.M."/>
            <person name="Suarez D.L."/>
            <person name="Swayne D.E."/>
        </authorList>
    </citation>
    <scope>NUCLEOTIDE SEQUENCE [LARGE SCALE GENOMIC DNA]</scope>
    <source>
        <strain evidence="10 11">DSM 12555</strain>
    </source>
</reference>
<feature type="domain" description="Response regulatory" evidence="9">
    <location>
        <begin position="5"/>
        <end position="121"/>
    </location>
</feature>
<evidence type="ECO:0000256" key="4">
    <source>
        <dbReference type="ARBA" id="ARBA00023125"/>
    </source>
</evidence>
<dbReference type="SUPFAM" id="SSF46894">
    <property type="entry name" value="C-terminal effector domain of the bipartite response regulators"/>
    <property type="match status" value="1"/>
</dbReference>
<dbReference type="SUPFAM" id="SSF52172">
    <property type="entry name" value="CheY-like"/>
    <property type="match status" value="1"/>
</dbReference>
<accession>A0A1W1XY89</accession>
<keyword evidence="4" id="KW-0238">DNA-binding</keyword>
<evidence type="ECO:0000256" key="7">
    <source>
        <dbReference type="PROSITE-ProRule" id="PRU00169"/>
    </source>
</evidence>
<evidence type="ECO:0000256" key="6">
    <source>
        <dbReference type="ARBA" id="ARBA00024867"/>
    </source>
</evidence>
<evidence type="ECO:0000313" key="11">
    <source>
        <dbReference type="Proteomes" id="UP000192468"/>
    </source>
</evidence>
<keyword evidence="11" id="KW-1185">Reference proteome</keyword>
<comment type="function">
    <text evidence="6">May play the central regulatory role in sporulation. It may be an element of the effector pathway responsible for the activation of sporulation genes in response to nutritional stress. Spo0A may act in concert with spo0H (a sigma factor) to control the expression of some genes that are critical to the sporulation process.</text>
</comment>
<dbReference type="PANTHER" id="PTHR43214">
    <property type="entry name" value="TWO-COMPONENT RESPONSE REGULATOR"/>
    <property type="match status" value="1"/>
</dbReference>
<dbReference type="GO" id="GO:0006355">
    <property type="term" value="P:regulation of DNA-templated transcription"/>
    <property type="evidence" value="ECO:0007669"/>
    <property type="project" value="InterPro"/>
</dbReference>
<dbReference type="Proteomes" id="UP000192468">
    <property type="component" value="Unassembled WGS sequence"/>
</dbReference>
<dbReference type="SMART" id="SM00421">
    <property type="entry name" value="HTH_LUXR"/>
    <property type="match status" value="1"/>
</dbReference>
<keyword evidence="5" id="KW-0804">Transcription</keyword>
<evidence type="ECO:0000256" key="3">
    <source>
        <dbReference type="ARBA" id="ARBA00023015"/>
    </source>
</evidence>
<keyword evidence="2 7" id="KW-0597">Phosphoprotein</keyword>
<dbReference type="OrthoDB" id="9779069at2"/>
<gene>
    <name evidence="10" type="ORF">SAMN02745134_03684</name>
</gene>
<proteinExistence type="predicted"/>
<dbReference type="RefSeq" id="WP_084117673.1">
    <property type="nucleotide sequence ID" value="NZ_FWXH01000030.1"/>
</dbReference>
<evidence type="ECO:0000256" key="5">
    <source>
        <dbReference type="ARBA" id="ARBA00023163"/>
    </source>
</evidence>
<dbReference type="STRING" id="1121291.SAMN02745134_03684"/>
<dbReference type="GO" id="GO:0003677">
    <property type="term" value="F:DNA binding"/>
    <property type="evidence" value="ECO:0007669"/>
    <property type="project" value="UniProtKB-KW"/>
</dbReference>
<evidence type="ECO:0000313" key="10">
    <source>
        <dbReference type="EMBL" id="SMC28845.1"/>
    </source>
</evidence>
<dbReference type="CDD" id="cd17535">
    <property type="entry name" value="REC_NarL-like"/>
    <property type="match status" value="1"/>
</dbReference>
<feature type="modified residue" description="4-aspartylphosphate" evidence="7">
    <location>
        <position position="56"/>
    </location>
</feature>
<dbReference type="PROSITE" id="PS50043">
    <property type="entry name" value="HTH_LUXR_2"/>
    <property type="match status" value="1"/>
</dbReference>
<dbReference type="InterPro" id="IPR001789">
    <property type="entry name" value="Sig_transdc_resp-reg_receiver"/>
</dbReference>
<protein>
    <recommendedName>
        <fullName evidence="1">Stage 0 sporulation protein A homolog</fullName>
    </recommendedName>
</protein>
<feature type="domain" description="HTH luxR-type" evidence="8">
    <location>
        <begin position="149"/>
        <end position="214"/>
    </location>
</feature>
<dbReference type="PRINTS" id="PR00038">
    <property type="entry name" value="HTHLUXR"/>
</dbReference>
<keyword evidence="3" id="KW-0805">Transcription regulation</keyword>
<dbReference type="PROSITE" id="PS50110">
    <property type="entry name" value="RESPONSE_REGULATORY"/>
    <property type="match status" value="1"/>
</dbReference>